<evidence type="ECO:0000256" key="1">
    <source>
        <dbReference type="ARBA" id="ARBA00008509"/>
    </source>
</evidence>
<dbReference type="SUPFAM" id="SSF49764">
    <property type="entry name" value="HSP20-like chaperones"/>
    <property type="match status" value="1"/>
</dbReference>
<dbReference type="PROSITE" id="PS51048">
    <property type="entry name" value="SGS"/>
    <property type="match status" value="1"/>
</dbReference>
<dbReference type="Pfam" id="PF04969">
    <property type="entry name" value="CS"/>
    <property type="match status" value="1"/>
</dbReference>
<dbReference type="InterPro" id="IPR011990">
    <property type="entry name" value="TPR-like_helical_dom_sf"/>
</dbReference>
<dbReference type="InterPro" id="IPR007052">
    <property type="entry name" value="CS_dom"/>
</dbReference>
<evidence type="ECO:0000313" key="6">
    <source>
        <dbReference type="Proteomes" id="UP000241462"/>
    </source>
</evidence>
<feature type="region of interest" description="Disordered" evidence="2">
    <location>
        <begin position="200"/>
        <end position="248"/>
    </location>
</feature>
<dbReference type="InterPro" id="IPR044563">
    <property type="entry name" value="Sgt1-like"/>
</dbReference>
<dbReference type="Proteomes" id="UP000241462">
    <property type="component" value="Unassembled WGS sequence"/>
</dbReference>
<reference evidence="5 6" key="1">
    <citation type="journal article" date="2018" name="Mycol. Prog.">
        <title>Coniella lustricola, a new species from submerged detritus.</title>
        <authorList>
            <person name="Raudabaugh D.B."/>
            <person name="Iturriaga T."/>
            <person name="Carver A."/>
            <person name="Mondo S."/>
            <person name="Pangilinan J."/>
            <person name="Lipzen A."/>
            <person name="He G."/>
            <person name="Amirebrahimi M."/>
            <person name="Grigoriev I.V."/>
            <person name="Miller A.N."/>
        </authorList>
    </citation>
    <scope>NUCLEOTIDE SEQUENCE [LARGE SCALE GENOMIC DNA]</scope>
    <source>
        <strain evidence="5 6">B22-T-1</strain>
    </source>
</reference>
<dbReference type="AlphaFoldDB" id="A0A2T2ZZG6"/>
<evidence type="ECO:0000313" key="5">
    <source>
        <dbReference type="EMBL" id="PSR80111.1"/>
    </source>
</evidence>
<protein>
    <submittedName>
        <fullName evidence="5">SGS domain-domain-containing protein</fullName>
    </submittedName>
</protein>
<feature type="compositionally biased region" description="Low complexity" evidence="2">
    <location>
        <begin position="229"/>
        <end position="244"/>
    </location>
</feature>
<gene>
    <name evidence="5" type="ORF">BD289DRAFT_75934</name>
</gene>
<dbReference type="STRING" id="2025994.A0A2T2ZZG6"/>
<evidence type="ECO:0000259" key="4">
    <source>
        <dbReference type="PROSITE" id="PS51203"/>
    </source>
</evidence>
<name>A0A2T2ZZG6_9PEZI</name>
<dbReference type="EMBL" id="KZ678542">
    <property type="protein sequence ID" value="PSR80111.1"/>
    <property type="molecule type" value="Genomic_DNA"/>
</dbReference>
<dbReference type="PANTHER" id="PTHR45862">
    <property type="entry name" value="PROTEIN SGT1 HOMOLOG"/>
    <property type="match status" value="1"/>
</dbReference>
<dbReference type="OrthoDB" id="1898560at2759"/>
<dbReference type="InParanoid" id="A0A2T2ZZG6"/>
<dbReference type="GO" id="GO:0051087">
    <property type="term" value="F:protein-folding chaperone binding"/>
    <property type="evidence" value="ECO:0007669"/>
    <property type="project" value="InterPro"/>
</dbReference>
<feature type="compositionally biased region" description="Polar residues" evidence="2">
    <location>
        <begin position="341"/>
        <end position="359"/>
    </location>
</feature>
<dbReference type="Gene3D" id="1.25.40.10">
    <property type="entry name" value="Tetratricopeptide repeat domain"/>
    <property type="match status" value="1"/>
</dbReference>
<dbReference type="SUPFAM" id="SSF48452">
    <property type="entry name" value="TPR-like"/>
    <property type="match status" value="1"/>
</dbReference>
<evidence type="ECO:0000259" key="3">
    <source>
        <dbReference type="PROSITE" id="PS51048"/>
    </source>
</evidence>
<feature type="compositionally biased region" description="Low complexity" evidence="2">
    <location>
        <begin position="141"/>
        <end position="154"/>
    </location>
</feature>
<accession>A0A2T2ZZG6</accession>
<sequence length="459" mass="50188">MSAVKLAEAGMASAQARKWDEAITSLTKAIEQSKSPQWLLARSQALMETGQLDRALRDAEFAYCTAAERGNDKSRKQMIEAQHRRSVIYFRRKLYANADACASWSQQLAQGVAVKAADNTGEFVDEKGFYQVTAADVAPAKAAEQKQQQQQQQQDGGNGSGESDWKKALAWRSTIVRFLEALPAEDPARRITVKLVPVKPSLDQGEDDKDAAEQKKAKEEISRAEIEAAKASAATTQPKPATASGPFRSQMYQSDASITVSLFMKFASKEDTTKVQVDMQPNLITISGVPREPSVSYIVPHAAIDPSKSTYRVATMKIEFTLAKAQPGKWATFGREELSQPDASTLPTATDAPTSSQQAPEKRQEPAAAVKPQGPAYPTSSKSGPKDWDHLADDEKDDDDKDVNAFFKQLYKGATPDQQRAMMKSFQESNGTALSTDWASVSKETVKTSPPDGVEAKKW</sequence>
<dbReference type="Pfam" id="PF05002">
    <property type="entry name" value="SGS"/>
    <property type="match status" value="1"/>
</dbReference>
<keyword evidence="6" id="KW-1185">Reference proteome</keyword>
<comment type="similarity">
    <text evidence="1">Belongs to the SGT1 family.</text>
</comment>
<feature type="region of interest" description="Disordered" evidence="2">
    <location>
        <begin position="337"/>
        <end position="401"/>
    </location>
</feature>
<dbReference type="InterPro" id="IPR007699">
    <property type="entry name" value="SGS_dom"/>
</dbReference>
<feature type="compositionally biased region" description="Basic and acidic residues" evidence="2">
    <location>
        <begin position="211"/>
        <end position="228"/>
    </location>
</feature>
<dbReference type="FunCoup" id="A0A2T2ZZG6">
    <property type="interactions" value="984"/>
</dbReference>
<dbReference type="Gene3D" id="2.60.40.790">
    <property type="match status" value="1"/>
</dbReference>
<feature type="region of interest" description="Disordered" evidence="2">
    <location>
        <begin position="141"/>
        <end position="164"/>
    </location>
</feature>
<dbReference type="CDD" id="cd06466">
    <property type="entry name" value="p23_CS_SGT1_like"/>
    <property type="match status" value="1"/>
</dbReference>
<feature type="compositionally biased region" description="Basic and acidic residues" evidence="2">
    <location>
        <begin position="384"/>
        <end position="393"/>
    </location>
</feature>
<evidence type="ECO:0000256" key="2">
    <source>
        <dbReference type="SAM" id="MobiDB-lite"/>
    </source>
</evidence>
<organism evidence="5 6">
    <name type="scientific">Coniella lustricola</name>
    <dbReference type="NCBI Taxonomy" id="2025994"/>
    <lineage>
        <taxon>Eukaryota</taxon>
        <taxon>Fungi</taxon>
        <taxon>Dikarya</taxon>
        <taxon>Ascomycota</taxon>
        <taxon>Pezizomycotina</taxon>
        <taxon>Sordariomycetes</taxon>
        <taxon>Sordariomycetidae</taxon>
        <taxon>Diaporthales</taxon>
        <taxon>Schizoparmaceae</taxon>
        <taxon>Coniella</taxon>
    </lineage>
</organism>
<proteinExistence type="inferred from homology"/>
<feature type="domain" description="CS" evidence="4">
    <location>
        <begin position="244"/>
        <end position="334"/>
    </location>
</feature>
<dbReference type="InterPro" id="IPR008978">
    <property type="entry name" value="HSP20-like_chaperone"/>
</dbReference>
<dbReference type="PROSITE" id="PS51203">
    <property type="entry name" value="CS"/>
    <property type="match status" value="1"/>
</dbReference>
<feature type="domain" description="SGS" evidence="3">
    <location>
        <begin position="376"/>
        <end position="459"/>
    </location>
</feature>